<evidence type="ECO:0000313" key="4">
    <source>
        <dbReference type="WBParaSite" id="TREG1_91000.1"/>
    </source>
</evidence>
<organism evidence="3 4">
    <name type="scientific">Trichobilharzia regenti</name>
    <name type="common">Nasal bird schistosome</name>
    <dbReference type="NCBI Taxonomy" id="157069"/>
    <lineage>
        <taxon>Eukaryota</taxon>
        <taxon>Metazoa</taxon>
        <taxon>Spiralia</taxon>
        <taxon>Lophotrochozoa</taxon>
        <taxon>Platyhelminthes</taxon>
        <taxon>Trematoda</taxon>
        <taxon>Digenea</taxon>
        <taxon>Strigeidida</taxon>
        <taxon>Schistosomatoidea</taxon>
        <taxon>Schistosomatidae</taxon>
        <taxon>Trichobilharzia</taxon>
    </lineage>
</organism>
<proteinExistence type="predicted"/>
<protein>
    <submittedName>
        <fullName evidence="4">Uncharacterized protein</fullName>
    </submittedName>
</protein>
<evidence type="ECO:0000313" key="3">
    <source>
        <dbReference type="Proteomes" id="UP000050795"/>
    </source>
</evidence>
<keyword evidence="2" id="KW-0472">Membrane</keyword>
<accession>A0AA85KBK8</accession>
<dbReference type="Proteomes" id="UP000050795">
    <property type="component" value="Unassembled WGS sequence"/>
</dbReference>
<keyword evidence="2" id="KW-1133">Transmembrane helix</keyword>
<feature type="compositionally biased region" description="Low complexity" evidence="1">
    <location>
        <begin position="91"/>
        <end position="101"/>
    </location>
</feature>
<feature type="transmembrane region" description="Helical" evidence="2">
    <location>
        <begin position="35"/>
        <end position="59"/>
    </location>
</feature>
<reference evidence="4" key="2">
    <citation type="submission" date="2023-11" db="UniProtKB">
        <authorList>
            <consortium name="WormBaseParasite"/>
        </authorList>
    </citation>
    <scope>IDENTIFICATION</scope>
</reference>
<reference evidence="3" key="1">
    <citation type="submission" date="2022-06" db="EMBL/GenBank/DDBJ databases">
        <authorList>
            <person name="Berger JAMES D."/>
            <person name="Berger JAMES D."/>
        </authorList>
    </citation>
    <scope>NUCLEOTIDE SEQUENCE [LARGE SCALE GENOMIC DNA]</scope>
</reference>
<dbReference type="AlphaFoldDB" id="A0AA85KBK8"/>
<keyword evidence="3" id="KW-1185">Reference proteome</keyword>
<feature type="region of interest" description="Disordered" evidence="1">
    <location>
        <begin position="82"/>
        <end position="106"/>
    </location>
</feature>
<name>A0AA85KBK8_TRIRE</name>
<keyword evidence="2" id="KW-0812">Transmembrane</keyword>
<evidence type="ECO:0000256" key="1">
    <source>
        <dbReference type="SAM" id="MobiDB-lite"/>
    </source>
</evidence>
<sequence length="163" mass="18654">MSYGVYIAQYKYVYTYISAYEWKDSSFVMLPVMKITPRCAIIILVTIVAIVVLGLIIGLSVRKKPNLKEDEDAFFNYYYGDSKHPSPVRMNPSSKPNASKSSPEDEEDAFFNELYGDSKHPSPVRMNPLPNLTHPLRHPTDECERVCCDTTPQIISMGRRQRI</sequence>
<dbReference type="WBParaSite" id="TREG1_91000.1">
    <property type="protein sequence ID" value="TREG1_91000.1"/>
    <property type="gene ID" value="TREG1_91000"/>
</dbReference>
<evidence type="ECO:0000256" key="2">
    <source>
        <dbReference type="SAM" id="Phobius"/>
    </source>
</evidence>